<evidence type="ECO:0000256" key="1">
    <source>
        <dbReference type="SAM" id="MobiDB-lite"/>
    </source>
</evidence>
<feature type="region of interest" description="Disordered" evidence="1">
    <location>
        <begin position="86"/>
        <end position="115"/>
    </location>
</feature>
<protein>
    <submittedName>
        <fullName evidence="2">Uncharacterized protein</fullName>
    </submittedName>
</protein>
<dbReference type="Proteomes" id="UP000187013">
    <property type="component" value="Unassembled WGS sequence"/>
</dbReference>
<proteinExistence type="predicted"/>
<name>A0A1Q3AG53_ZYGRO</name>
<sequence>MDTPKRFEDTDSDFLATTPFRERALQEQRLKEELLSSATPGWRRRSPEKRVDAISKDPNEVKEYLRDLSSVLVSQGRNLTSFLTEQASTQDGQTDTDIRSSRKETTPQKPHRSFAESVLSQLESGVRKPKIRKIDGLVIRDIGRTPSQGDHALERQTNSPASIRSPSLVEESVPLQEHIFQDEPPVENGLDSSHQVSAPSGSPQDFGSPQSFESDQSSIDSEPDTMDPLNISRLKHSLGQFMNENGIKLGQGSWRALQDASVTMVERLAKHFTEENQKIVIDRQSVLKMLEQFEILPLKATNDDIFEVCCKYLPLEELNELEMGLFL</sequence>
<dbReference type="OrthoDB" id="4063473at2759"/>
<organism evidence="2 3">
    <name type="scientific">Zygosaccharomyces rouxii</name>
    <dbReference type="NCBI Taxonomy" id="4956"/>
    <lineage>
        <taxon>Eukaryota</taxon>
        <taxon>Fungi</taxon>
        <taxon>Dikarya</taxon>
        <taxon>Ascomycota</taxon>
        <taxon>Saccharomycotina</taxon>
        <taxon>Saccharomycetes</taxon>
        <taxon>Saccharomycetales</taxon>
        <taxon>Saccharomycetaceae</taxon>
        <taxon>Zygosaccharomyces</taxon>
    </lineage>
</organism>
<comment type="caution">
    <text evidence="2">The sequence shown here is derived from an EMBL/GenBank/DDBJ whole genome shotgun (WGS) entry which is preliminary data.</text>
</comment>
<evidence type="ECO:0000313" key="2">
    <source>
        <dbReference type="EMBL" id="GAV54651.1"/>
    </source>
</evidence>
<dbReference type="EMBL" id="BDGX01000040">
    <property type="protein sequence ID" value="GAV54651.1"/>
    <property type="molecule type" value="Genomic_DNA"/>
</dbReference>
<gene>
    <name evidence="2" type="ORF">ZYGR_0AN01190</name>
</gene>
<feature type="compositionally biased region" description="Basic and acidic residues" evidence="1">
    <location>
        <begin position="96"/>
        <end position="106"/>
    </location>
</feature>
<feature type="region of interest" description="Disordered" evidence="1">
    <location>
        <begin position="142"/>
        <end position="166"/>
    </location>
</feature>
<reference evidence="2 3" key="1">
    <citation type="submission" date="2016-08" db="EMBL/GenBank/DDBJ databases">
        <title>Draft genome sequence of allopolyploid Zygosaccharomyces rouxii.</title>
        <authorList>
            <person name="Watanabe J."/>
            <person name="Uehara K."/>
            <person name="Mogi Y."/>
            <person name="Tsukioka Y."/>
        </authorList>
    </citation>
    <scope>NUCLEOTIDE SEQUENCE [LARGE SCALE GENOMIC DNA]</scope>
    <source>
        <strain evidence="2 3">NBRC 110957</strain>
    </source>
</reference>
<feature type="region of interest" description="Disordered" evidence="1">
    <location>
        <begin position="183"/>
        <end position="230"/>
    </location>
</feature>
<dbReference type="AlphaFoldDB" id="A0A1Q3AG53"/>
<accession>A0A1Q3AG53</accession>
<feature type="compositionally biased region" description="Polar residues" evidence="1">
    <location>
        <begin position="155"/>
        <end position="165"/>
    </location>
</feature>
<feature type="compositionally biased region" description="Polar residues" evidence="1">
    <location>
        <begin position="86"/>
        <end position="95"/>
    </location>
</feature>
<feature type="compositionally biased region" description="Polar residues" evidence="1">
    <location>
        <begin position="190"/>
        <end position="220"/>
    </location>
</feature>
<evidence type="ECO:0000313" key="3">
    <source>
        <dbReference type="Proteomes" id="UP000187013"/>
    </source>
</evidence>